<evidence type="ECO:0000313" key="2">
    <source>
        <dbReference type="EMBL" id="TCL53494.1"/>
    </source>
</evidence>
<dbReference type="EMBL" id="SLUO01000039">
    <property type="protein sequence ID" value="TCL53494.1"/>
    <property type="molecule type" value="Genomic_DNA"/>
</dbReference>
<comment type="caution">
    <text evidence="2">The sequence shown here is derived from an EMBL/GenBank/DDBJ whole genome shotgun (WGS) entry which is preliminary data.</text>
</comment>
<reference evidence="2 3" key="1">
    <citation type="submission" date="2019-03" db="EMBL/GenBank/DDBJ databases">
        <title>Genomic Encyclopedia of Type Strains, Phase IV (KMG-IV): sequencing the most valuable type-strain genomes for metagenomic binning, comparative biology and taxonomic classification.</title>
        <authorList>
            <person name="Goeker M."/>
        </authorList>
    </citation>
    <scope>NUCLEOTIDE SEQUENCE [LARGE SCALE GENOMIC DNA]</scope>
    <source>
        <strain evidence="2 3">DSM 100556</strain>
    </source>
</reference>
<dbReference type="Pfam" id="PF13936">
    <property type="entry name" value="HTH_38"/>
    <property type="match status" value="1"/>
</dbReference>
<dbReference type="InterPro" id="IPR051917">
    <property type="entry name" value="Transposase-Integrase"/>
</dbReference>
<evidence type="ECO:0000313" key="3">
    <source>
        <dbReference type="Proteomes" id="UP000295718"/>
    </source>
</evidence>
<dbReference type="GO" id="GO:0005829">
    <property type="term" value="C:cytosol"/>
    <property type="evidence" value="ECO:0007669"/>
    <property type="project" value="TreeGrafter"/>
</dbReference>
<feature type="domain" description="Transposase IS30-like HTH" evidence="1">
    <location>
        <begin position="9"/>
        <end position="51"/>
    </location>
</feature>
<evidence type="ECO:0000259" key="1">
    <source>
        <dbReference type="Pfam" id="PF13936"/>
    </source>
</evidence>
<dbReference type="PANTHER" id="PTHR10948:SF23">
    <property type="entry name" value="TRANSPOSASE INSI FOR INSERTION SEQUENCE ELEMENT IS30A-RELATED"/>
    <property type="match status" value="1"/>
</dbReference>
<gene>
    <name evidence="2" type="ORF">EDD76_1391</name>
</gene>
<proteinExistence type="predicted"/>
<sequence length="324" mass="37223">MNNRPTGNHKHLTLSQRISIEHGLAEGKSFRAIAALTGKDPSTISKEIRKHTQIKEHSKSRSFAKVPCSHNRDDTNPRANKCKMLHACGDEECIKLCRSCHKHQCEKVCKEYKPRQCAKLNKPPYVCNGCLKRVNCLLEQKIYSSKYADDNYRDVLISSREGINQTPERIQEMNDLLTPLIKKGQSLGHIYATHAQKLGCSRRTAYTYIASGVFDVRNLDLRRKVKYKKRKTSTTCSMNNRTFRIDRAYKDFQMLLANGFTGSIVELDTVEGRAGTKPCFMTMLFRSCNLMLIFLLREQTQTEIKRIFDSLTEALGIEVFRKLF</sequence>
<dbReference type="OrthoDB" id="9776104at2"/>
<dbReference type="PANTHER" id="PTHR10948">
    <property type="entry name" value="TRANSPOSASE"/>
    <property type="match status" value="1"/>
</dbReference>
<dbReference type="GO" id="GO:0032196">
    <property type="term" value="P:transposition"/>
    <property type="evidence" value="ECO:0007669"/>
    <property type="project" value="TreeGrafter"/>
</dbReference>
<dbReference type="RefSeq" id="WP_132038582.1">
    <property type="nucleotide sequence ID" value="NZ_SLUO01000039.1"/>
</dbReference>
<dbReference type="GO" id="GO:0004803">
    <property type="term" value="F:transposase activity"/>
    <property type="evidence" value="ECO:0007669"/>
    <property type="project" value="TreeGrafter"/>
</dbReference>
<name>A0A4R1QRP1_9FIRM</name>
<organism evidence="2 3">
    <name type="scientific">Kineothrix alysoides</name>
    <dbReference type="NCBI Taxonomy" id="1469948"/>
    <lineage>
        <taxon>Bacteria</taxon>
        <taxon>Bacillati</taxon>
        <taxon>Bacillota</taxon>
        <taxon>Clostridia</taxon>
        <taxon>Lachnospirales</taxon>
        <taxon>Lachnospiraceae</taxon>
        <taxon>Kineothrix</taxon>
    </lineage>
</organism>
<keyword evidence="3" id="KW-1185">Reference proteome</keyword>
<dbReference type="STRING" id="1469948.GCA_000732725_03354"/>
<feature type="non-terminal residue" evidence="2">
    <location>
        <position position="324"/>
    </location>
</feature>
<accession>A0A4R1QRP1</accession>
<dbReference type="Proteomes" id="UP000295718">
    <property type="component" value="Unassembled WGS sequence"/>
</dbReference>
<dbReference type="InterPro" id="IPR025246">
    <property type="entry name" value="IS30-like_HTH"/>
</dbReference>
<protein>
    <submittedName>
        <fullName evidence="2">Helix-turn-helix protein</fullName>
    </submittedName>
</protein>
<dbReference type="AlphaFoldDB" id="A0A4R1QRP1"/>